<dbReference type="SUPFAM" id="SSF46785">
    <property type="entry name" value="Winged helix' DNA-binding domain"/>
    <property type="match status" value="1"/>
</dbReference>
<proteinExistence type="predicted"/>
<dbReference type="RefSeq" id="WP_075360685.1">
    <property type="nucleotide sequence ID" value="NZ_MPDM01000001.1"/>
</dbReference>
<dbReference type="SMART" id="SM00347">
    <property type="entry name" value="HTH_MARR"/>
    <property type="match status" value="1"/>
</dbReference>
<dbReference type="PROSITE" id="PS50995">
    <property type="entry name" value="HTH_MARR_2"/>
    <property type="match status" value="1"/>
</dbReference>
<feature type="domain" description="HTH marR-type" evidence="1">
    <location>
        <begin position="1"/>
        <end position="142"/>
    </location>
</feature>
<protein>
    <recommendedName>
        <fullName evidence="1">HTH marR-type domain-containing protein</fullName>
    </recommendedName>
</protein>
<dbReference type="OrthoDB" id="3254910at2"/>
<dbReference type="PANTHER" id="PTHR33164">
    <property type="entry name" value="TRANSCRIPTIONAL REGULATOR, MARR FAMILY"/>
    <property type="match status" value="1"/>
</dbReference>
<dbReference type="PANTHER" id="PTHR33164:SF104">
    <property type="entry name" value="TRANSCRIPTIONAL REGULATORY PROTEIN"/>
    <property type="match status" value="1"/>
</dbReference>
<evidence type="ECO:0000313" key="2">
    <source>
        <dbReference type="EMBL" id="OKL50444.1"/>
    </source>
</evidence>
<evidence type="ECO:0000313" key="3">
    <source>
        <dbReference type="Proteomes" id="UP000186465"/>
    </source>
</evidence>
<comment type="caution">
    <text evidence="2">The sequence shown here is derived from an EMBL/GenBank/DDBJ whole genome shotgun (WGS) entry which is preliminary data.</text>
</comment>
<name>A0A1Q5PS80_9ACTO</name>
<keyword evidence="3" id="KW-1185">Reference proteome</keyword>
<dbReference type="InterPro" id="IPR036390">
    <property type="entry name" value="WH_DNA-bd_sf"/>
</dbReference>
<dbReference type="EMBL" id="MPDM01000001">
    <property type="protein sequence ID" value="OKL50444.1"/>
    <property type="molecule type" value="Genomic_DNA"/>
</dbReference>
<dbReference type="InterPro" id="IPR039422">
    <property type="entry name" value="MarR/SlyA-like"/>
</dbReference>
<dbReference type="Pfam" id="PF12802">
    <property type="entry name" value="MarR_2"/>
    <property type="match status" value="1"/>
</dbReference>
<dbReference type="InterPro" id="IPR000835">
    <property type="entry name" value="HTH_MarR-typ"/>
</dbReference>
<dbReference type="Proteomes" id="UP000186465">
    <property type="component" value="Unassembled WGS sequence"/>
</dbReference>
<accession>A0A1Q5PS80</accession>
<reference evidence="3" key="1">
    <citation type="submission" date="2016-11" db="EMBL/GenBank/DDBJ databases">
        <title>Actinomyces gypaetusis sp. nov. isolated from Gypaetus barbatus in Qinghai Tibet Plateau China.</title>
        <authorList>
            <person name="Meng X."/>
        </authorList>
    </citation>
    <scope>NUCLEOTIDE SEQUENCE [LARGE SCALE GENOMIC DNA]</scope>
    <source>
        <strain evidence="3">DSM 15383</strain>
    </source>
</reference>
<dbReference type="Gene3D" id="1.10.10.10">
    <property type="entry name" value="Winged helix-like DNA-binding domain superfamily/Winged helix DNA-binding domain"/>
    <property type="match status" value="1"/>
</dbReference>
<dbReference type="GO" id="GO:0003700">
    <property type="term" value="F:DNA-binding transcription factor activity"/>
    <property type="evidence" value="ECO:0007669"/>
    <property type="project" value="InterPro"/>
</dbReference>
<dbReference type="AlphaFoldDB" id="A0A1Q5PS80"/>
<organism evidence="2 3">
    <name type="scientific">Boudabousia marimammalium</name>
    <dbReference type="NCBI Taxonomy" id="156892"/>
    <lineage>
        <taxon>Bacteria</taxon>
        <taxon>Bacillati</taxon>
        <taxon>Actinomycetota</taxon>
        <taxon>Actinomycetes</taxon>
        <taxon>Actinomycetales</taxon>
        <taxon>Actinomycetaceae</taxon>
        <taxon>Boudabousia</taxon>
    </lineage>
</organism>
<sequence>MKTKNDWEAWKSYIYTASHILTGADVELKQAAGISLSDFDVLVTVESAPDKTLSMSCLRATVLVTTSGLSRSVSRLKERGWITKTVDQADKRHMHVTLTEAGQEALNQIRPIHTKYVREAFFGALDDEDQATLGRVLSQLERHLTASEPNRKD</sequence>
<dbReference type="InterPro" id="IPR036388">
    <property type="entry name" value="WH-like_DNA-bd_sf"/>
</dbReference>
<gene>
    <name evidence="2" type="ORF">BM477_00245</name>
</gene>
<evidence type="ECO:0000259" key="1">
    <source>
        <dbReference type="PROSITE" id="PS50995"/>
    </source>
</evidence>
<dbReference type="GO" id="GO:0006950">
    <property type="term" value="P:response to stress"/>
    <property type="evidence" value="ECO:0007669"/>
    <property type="project" value="TreeGrafter"/>
</dbReference>
<dbReference type="STRING" id="156892.BM477_00245"/>